<proteinExistence type="predicted"/>
<feature type="repeat" description="TPR" evidence="2">
    <location>
        <begin position="591"/>
        <end position="624"/>
    </location>
</feature>
<dbReference type="InterPro" id="IPR011990">
    <property type="entry name" value="TPR-like_helical_dom_sf"/>
</dbReference>
<evidence type="ECO:0000256" key="2">
    <source>
        <dbReference type="PROSITE-ProRule" id="PRU00339"/>
    </source>
</evidence>
<evidence type="ECO:0000259" key="4">
    <source>
        <dbReference type="Pfam" id="PF13435"/>
    </source>
</evidence>
<dbReference type="InterPro" id="IPR019734">
    <property type="entry name" value="TPR_rpt"/>
</dbReference>
<evidence type="ECO:0000256" key="3">
    <source>
        <dbReference type="SAM" id="Phobius"/>
    </source>
</evidence>
<name>A0A7V4WWI6_CALAY</name>
<dbReference type="PROSITE" id="PS50005">
    <property type="entry name" value="TPR"/>
    <property type="match status" value="3"/>
</dbReference>
<dbReference type="Gene3D" id="1.25.40.10">
    <property type="entry name" value="Tetratricopeptide repeat domain"/>
    <property type="match status" value="1"/>
</dbReference>
<accession>A0A7V4WWI6</accession>
<keyword evidence="3" id="KW-1133">Transmembrane helix</keyword>
<dbReference type="Pfam" id="PF13435">
    <property type="entry name" value="Cytochrome_C554"/>
    <property type="match status" value="3"/>
</dbReference>
<dbReference type="InterPro" id="IPR051829">
    <property type="entry name" value="Multiheme_Cytochr_ET"/>
</dbReference>
<dbReference type="Pfam" id="PF13181">
    <property type="entry name" value="TPR_8"/>
    <property type="match status" value="1"/>
</dbReference>
<dbReference type="InterPro" id="IPR036280">
    <property type="entry name" value="Multihaem_cyt_sf"/>
</dbReference>
<dbReference type="Gene3D" id="1.10.1130.10">
    <property type="entry name" value="Flavocytochrome C3, Chain A"/>
    <property type="match status" value="2"/>
</dbReference>
<feature type="transmembrane region" description="Helical" evidence="3">
    <location>
        <begin position="12"/>
        <end position="31"/>
    </location>
</feature>
<comment type="caution">
    <text evidence="5">The sequence shown here is derived from an EMBL/GenBank/DDBJ whole genome shotgun (WGS) entry which is preliminary data.</text>
</comment>
<feature type="repeat" description="TPR" evidence="2">
    <location>
        <begin position="659"/>
        <end position="692"/>
    </location>
</feature>
<reference evidence="5" key="1">
    <citation type="journal article" date="2020" name="mSystems">
        <title>Genome- and Community-Level Interaction Insights into Carbon Utilization and Element Cycling Functions of Hydrothermarchaeota in Hydrothermal Sediment.</title>
        <authorList>
            <person name="Zhou Z."/>
            <person name="Liu Y."/>
            <person name="Xu W."/>
            <person name="Pan J."/>
            <person name="Luo Z.H."/>
            <person name="Li M."/>
        </authorList>
    </citation>
    <scope>NUCLEOTIDE SEQUENCE [LARGE SCALE GENOMIC DNA]</scope>
    <source>
        <strain evidence="5">HyVt-577</strain>
    </source>
</reference>
<dbReference type="InterPro" id="IPR011989">
    <property type="entry name" value="ARM-like"/>
</dbReference>
<evidence type="ECO:0000313" key="5">
    <source>
        <dbReference type="EMBL" id="HGY57245.1"/>
    </source>
</evidence>
<dbReference type="Pfam" id="PF13432">
    <property type="entry name" value="TPR_16"/>
    <property type="match status" value="1"/>
</dbReference>
<dbReference type="PANTHER" id="PTHR35038:SF8">
    <property type="entry name" value="C-TYPE POLYHEME CYTOCHROME OMCC"/>
    <property type="match status" value="1"/>
</dbReference>
<keyword evidence="3" id="KW-0472">Membrane</keyword>
<protein>
    <submittedName>
        <fullName evidence="5">Tetratricopeptide repeat protein</fullName>
    </submittedName>
</protein>
<evidence type="ECO:0000256" key="1">
    <source>
        <dbReference type="ARBA" id="ARBA00022729"/>
    </source>
</evidence>
<gene>
    <name evidence="5" type="ORF">ENK44_16175</name>
</gene>
<feature type="domain" description="Cytochrome c-552/4" evidence="4">
    <location>
        <begin position="52"/>
        <end position="77"/>
    </location>
</feature>
<keyword evidence="3" id="KW-0812">Transmembrane</keyword>
<dbReference type="Gene3D" id="1.25.10.10">
    <property type="entry name" value="Leucine-rich Repeat Variant"/>
    <property type="match status" value="1"/>
</dbReference>
<feature type="domain" description="Cytochrome c-552/4" evidence="4">
    <location>
        <begin position="345"/>
        <end position="395"/>
    </location>
</feature>
<dbReference type="Pfam" id="PF14559">
    <property type="entry name" value="TPR_19"/>
    <property type="match status" value="1"/>
</dbReference>
<dbReference type="SUPFAM" id="SSF48452">
    <property type="entry name" value="TPR-like"/>
    <property type="match status" value="1"/>
</dbReference>
<dbReference type="EMBL" id="DRQG01000151">
    <property type="protein sequence ID" value="HGY57245.1"/>
    <property type="molecule type" value="Genomic_DNA"/>
</dbReference>
<dbReference type="AlphaFoldDB" id="A0A7V4WWI6"/>
<dbReference type="SMART" id="SM00028">
    <property type="entry name" value="TPR"/>
    <property type="match status" value="5"/>
</dbReference>
<organism evidence="5">
    <name type="scientific">Caldithrix abyssi</name>
    <dbReference type="NCBI Taxonomy" id="187145"/>
    <lineage>
        <taxon>Bacteria</taxon>
        <taxon>Pseudomonadati</taxon>
        <taxon>Calditrichota</taxon>
        <taxon>Calditrichia</taxon>
        <taxon>Calditrichales</taxon>
        <taxon>Calditrichaceae</taxon>
        <taxon>Caldithrix</taxon>
    </lineage>
</organism>
<keyword evidence="2" id="KW-0802">TPR repeat</keyword>
<feature type="domain" description="Cytochrome c-552/4" evidence="4">
    <location>
        <begin position="186"/>
        <end position="224"/>
    </location>
</feature>
<dbReference type="PANTHER" id="PTHR35038">
    <property type="entry name" value="DISSIMILATORY SULFITE REDUCTASE SIRA"/>
    <property type="match status" value="1"/>
</dbReference>
<sequence>MSDLNIWKRLGLMATIIIVLSVPIYLFKFYLIEQTARDKNTIEKAVFVGREQCVECHKKEYDLWHGSDHDLAMDVANDSTVLGNFNNATFTGNGFISRFYRKDGKFYVYTLGPDGKPGDFQITHTFGVRPLQQYLVPFDKGRLQCLSIAWDSDRNQWFDLAGMVYQEERPDAHDWLYWTNAGQNWNGMCAECHSTGLRKNYSAKADSFHTTWFEIDVSCEACHGPSSQHVQWANLPETARPDDVNYGLLIRTSNVTNRSQVDLCAPCHARRSSLGNLEHRPKALLDQVVPQLLLEPYYFADGQILEEDYVYGSFTQSKMYMKDVRCSDCHDVHSGKRVKEDNTLCLQCHRADQYDRYSHHFHKKAGEEGRPLIMPDGKKVEVGQGALCVNCHMPGRYYMGIDFRRDHSLRIPRPDLSLKIGTPNACNQCHEDKSTQWAVDAVVKWYGEQFTRRPHFGTVFYAAQRNDSSAVDDLIRISNDPLFPPIVRATAVSLLGRFPSAKSHAAIIAALNDAEELIRHTAVIAFLPEDRSDMINALAPFLQDRVKAVRIAAANRLSALPPESIPERLRQAYRSALVEYEQSQLYAADFPAGRFNLGNLYNNLGQPDRAAAQYEAAIRIDDKFFPAKMNLAVLYNRLGKNDRAEALLRQVIKQNPDMSEAYYSLGLLLAEKKDYTAAAGYLQTAARRMPRRARIHYNLGLILQHLNRFKGAEESLRTASLLEPYNPDYLYALADFYIKTNQFGKAKTVAERMLRSNPSNKMVREMLAYIKKQLNSVNKK</sequence>
<dbReference type="SUPFAM" id="SSF48695">
    <property type="entry name" value="Multiheme cytochromes"/>
    <property type="match status" value="1"/>
</dbReference>
<dbReference type="InterPro" id="IPR023155">
    <property type="entry name" value="Cyt_c-552/4"/>
</dbReference>
<keyword evidence="1" id="KW-0732">Signal</keyword>
<feature type="repeat" description="TPR" evidence="2">
    <location>
        <begin position="693"/>
        <end position="726"/>
    </location>
</feature>
<dbReference type="Proteomes" id="UP000885779">
    <property type="component" value="Unassembled WGS sequence"/>
</dbReference>